<accession>A0AC58LJ47</accession>
<protein>
    <submittedName>
        <fullName evidence="2">Coiled-coil domain-containing protein 188 isoform X1</fullName>
    </submittedName>
</protein>
<reference evidence="2" key="1">
    <citation type="submission" date="2025-08" db="UniProtKB">
        <authorList>
            <consortium name="RefSeq"/>
        </authorList>
    </citation>
    <scope>IDENTIFICATION</scope>
</reference>
<keyword evidence="1" id="KW-1185">Reference proteome</keyword>
<evidence type="ECO:0000313" key="2">
    <source>
        <dbReference type="RefSeq" id="XP_073917184.1"/>
    </source>
</evidence>
<dbReference type="RefSeq" id="XP_073917184.1">
    <property type="nucleotide sequence ID" value="XM_074061083.1"/>
</dbReference>
<evidence type="ECO:0000313" key="1">
    <source>
        <dbReference type="Proteomes" id="UP001732720"/>
    </source>
</evidence>
<gene>
    <name evidence="2" type="primary">Ccdc188</name>
</gene>
<dbReference type="Proteomes" id="UP001732720">
    <property type="component" value="Chromosome 18"/>
</dbReference>
<organism evidence="1 2">
    <name type="scientific">Castor canadensis</name>
    <name type="common">American beaver</name>
    <dbReference type="NCBI Taxonomy" id="51338"/>
    <lineage>
        <taxon>Eukaryota</taxon>
        <taxon>Metazoa</taxon>
        <taxon>Chordata</taxon>
        <taxon>Craniata</taxon>
        <taxon>Vertebrata</taxon>
        <taxon>Euteleostomi</taxon>
        <taxon>Mammalia</taxon>
        <taxon>Eutheria</taxon>
        <taxon>Euarchontoglires</taxon>
        <taxon>Glires</taxon>
        <taxon>Rodentia</taxon>
        <taxon>Castorimorpha</taxon>
        <taxon>Castoridae</taxon>
        <taxon>Castor</taxon>
    </lineage>
</organism>
<proteinExistence type="predicted"/>
<name>A0AC58LJ47_CASCN</name>
<sequence length="409" mass="44194">MEGPKTLGPCGHSYPQCPPAPASSSHGGCLDQPCQGYVRWPYLVPLPSAQSLESARPFPTPRTGGGGPRVEGKAPGSFLSSEEREIPQQSPREHAGPGPRQGETEAGLRWGLPLHPGREQGAPRQGGSPSSGARPCPCPILSAGGGAPAPPKAGPSQLQSRPLGSAEQSFLQLEQENHNLKRQNQDLREQLGALLGPGPQFLPLCTEHSSCTAMAWSPEAASTRPLEERAPVQLVHRELCQGEEAFVQQSQNELQQIRLSFERKKMAITEVWDGVAEVHMALNNQATGLLNLKKDIRGVLDQMEDIQLEILGERAQCRTQARKDQEMACAAKGRPQLGCSEGLKGQFWLLALRLLLGALLACTAAYVYVVDPTPFEGLVPPLLSRAAVWKLRALLGPFLHLEVDDFLPF</sequence>